<dbReference type="PANTHER" id="PTHR42711:SF5">
    <property type="entry name" value="ABC TRANSPORTER ATP-BINDING PROTEIN NATA"/>
    <property type="match status" value="1"/>
</dbReference>
<evidence type="ECO:0000256" key="3">
    <source>
        <dbReference type="ARBA" id="ARBA00022448"/>
    </source>
</evidence>
<dbReference type="InterPro" id="IPR050763">
    <property type="entry name" value="ABC_transporter_ATP-binding"/>
</dbReference>
<proteinExistence type="inferred from homology"/>
<evidence type="ECO:0000256" key="6">
    <source>
        <dbReference type="ARBA" id="ARBA00023251"/>
    </source>
</evidence>
<evidence type="ECO:0000256" key="5">
    <source>
        <dbReference type="ARBA" id="ARBA00022840"/>
    </source>
</evidence>
<keyword evidence="10" id="KW-1185">Reference proteome</keyword>
<comment type="subcellular location">
    <subcellularLocation>
        <location evidence="1">Cell membrane</location>
        <topology evidence="1">Peripheral membrane protein</topology>
    </subcellularLocation>
</comment>
<name>A0ABS5KP94_9ACTN</name>
<dbReference type="Proteomes" id="UP000730482">
    <property type="component" value="Unassembled WGS sequence"/>
</dbReference>
<dbReference type="InterPro" id="IPR027417">
    <property type="entry name" value="P-loop_NTPase"/>
</dbReference>
<keyword evidence="6" id="KW-0046">Antibiotic resistance</keyword>
<feature type="domain" description="ABC transporter" evidence="8">
    <location>
        <begin position="2"/>
        <end position="237"/>
    </location>
</feature>
<feature type="compositionally biased region" description="Basic and acidic residues" evidence="7">
    <location>
        <begin position="313"/>
        <end position="322"/>
    </location>
</feature>
<keyword evidence="5 9" id="KW-0067">ATP-binding</keyword>
<accession>A0ABS5KP94</accession>
<dbReference type="SUPFAM" id="SSF52540">
    <property type="entry name" value="P-loop containing nucleoside triphosphate hydrolases"/>
    <property type="match status" value="1"/>
</dbReference>
<evidence type="ECO:0000256" key="2">
    <source>
        <dbReference type="ARBA" id="ARBA00005417"/>
    </source>
</evidence>
<dbReference type="InterPro" id="IPR003439">
    <property type="entry name" value="ABC_transporter-like_ATP-bd"/>
</dbReference>
<dbReference type="EMBL" id="JAAFYZ010000036">
    <property type="protein sequence ID" value="MBS2547872.1"/>
    <property type="molecule type" value="Genomic_DNA"/>
</dbReference>
<dbReference type="InterPro" id="IPR017871">
    <property type="entry name" value="ABC_transporter-like_CS"/>
</dbReference>
<feature type="region of interest" description="Disordered" evidence="7">
    <location>
        <begin position="308"/>
        <end position="335"/>
    </location>
</feature>
<dbReference type="Gene3D" id="3.40.50.300">
    <property type="entry name" value="P-loop containing nucleotide triphosphate hydrolases"/>
    <property type="match status" value="1"/>
</dbReference>
<evidence type="ECO:0000256" key="1">
    <source>
        <dbReference type="ARBA" id="ARBA00004202"/>
    </source>
</evidence>
<dbReference type="GO" id="GO:0005524">
    <property type="term" value="F:ATP binding"/>
    <property type="evidence" value="ECO:0007669"/>
    <property type="project" value="UniProtKB-KW"/>
</dbReference>
<comment type="similarity">
    <text evidence="2">Belongs to the ABC transporter superfamily.</text>
</comment>
<dbReference type="PROSITE" id="PS50893">
    <property type="entry name" value="ABC_TRANSPORTER_2"/>
    <property type="match status" value="1"/>
</dbReference>
<gene>
    <name evidence="9" type="ORF">KGQ19_13450</name>
</gene>
<evidence type="ECO:0000313" key="10">
    <source>
        <dbReference type="Proteomes" id="UP000730482"/>
    </source>
</evidence>
<keyword evidence="4" id="KW-0547">Nucleotide-binding</keyword>
<dbReference type="PROSITE" id="PS00211">
    <property type="entry name" value="ABC_TRANSPORTER_1"/>
    <property type="match status" value="1"/>
</dbReference>
<evidence type="ECO:0000259" key="8">
    <source>
        <dbReference type="PROSITE" id="PS50893"/>
    </source>
</evidence>
<protein>
    <submittedName>
        <fullName evidence="9">ATP-binding cassette domain-containing protein</fullName>
    </submittedName>
</protein>
<dbReference type="InterPro" id="IPR003593">
    <property type="entry name" value="AAA+_ATPase"/>
</dbReference>
<sequence length="335" mass="36097">MIEARGLARTFRGQGGTVEAVRGVDLDVQAGEIVGFLGTNGAGKTTTLRMLTTLLAPTGGSATVAGADLIREPGAVRRRIGYVAQSTGAHPDFTVFEELLTQGRLYRMRPAEARRRAVEASRRLDLQELHGRQVRSLSGGQRRRLDVALGLVHGPPLIFLDEPSTGLDPQSRRTLWDLVARLRAESGTTIFLTTHYLQEADALCDRILVMDRGRIVAAGTPEELKQRLSGDVITVALVREDPAAHAAIRALPGVSHVTRDDRTLRLTAGNGAQVLFAVIRALGDAGVAVQGVQIERPTLDDVFHALTGQPREGGADHDRTVDRSQAQGVRDGVRL</sequence>
<reference evidence="9 10" key="1">
    <citation type="submission" date="2020-02" db="EMBL/GenBank/DDBJ databases">
        <title>Acidophilic actinobacteria isolated from forest soil.</title>
        <authorList>
            <person name="Golinska P."/>
        </authorList>
    </citation>
    <scope>NUCLEOTIDE SEQUENCE [LARGE SCALE GENOMIC DNA]</scope>
    <source>
        <strain evidence="9 10">NL8</strain>
    </source>
</reference>
<dbReference type="Pfam" id="PF00005">
    <property type="entry name" value="ABC_tran"/>
    <property type="match status" value="1"/>
</dbReference>
<comment type="caution">
    <text evidence="9">The sequence shown here is derived from an EMBL/GenBank/DDBJ whole genome shotgun (WGS) entry which is preliminary data.</text>
</comment>
<evidence type="ECO:0000256" key="4">
    <source>
        <dbReference type="ARBA" id="ARBA00022741"/>
    </source>
</evidence>
<dbReference type="PANTHER" id="PTHR42711">
    <property type="entry name" value="ABC TRANSPORTER ATP-BINDING PROTEIN"/>
    <property type="match status" value="1"/>
</dbReference>
<keyword evidence="3" id="KW-0813">Transport</keyword>
<dbReference type="InterPro" id="IPR025302">
    <property type="entry name" value="DrrA1/2-like_C"/>
</dbReference>
<evidence type="ECO:0000313" key="9">
    <source>
        <dbReference type="EMBL" id="MBS2547872.1"/>
    </source>
</evidence>
<dbReference type="Pfam" id="PF13732">
    <property type="entry name" value="DrrA1-3_C"/>
    <property type="match status" value="1"/>
</dbReference>
<evidence type="ECO:0000256" key="7">
    <source>
        <dbReference type="SAM" id="MobiDB-lite"/>
    </source>
</evidence>
<organism evidence="9 10">
    <name type="scientific">Catenulispora pinistramenti</name>
    <dbReference type="NCBI Taxonomy" id="2705254"/>
    <lineage>
        <taxon>Bacteria</taxon>
        <taxon>Bacillati</taxon>
        <taxon>Actinomycetota</taxon>
        <taxon>Actinomycetes</taxon>
        <taxon>Catenulisporales</taxon>
        <taxon>Catenulisporaceae</taxon>
        <taxon>Catenulispora</taxon>
    </lineage>
</organism>
<dbReference type="SMART" id="SM00382">
    <property type="entry name" value="AAA"/>
    <property type="match status" value="1"/>
</dbReference>